<evidence type="ECO:0000256" key="1">
    <source>
        <dbReference type="SAM" id="Coils"/>
    </source>
</evidence>
<proteinExistence type="predicted"/>
<protein>
    <submittedName>
        <fullName evidence="2">Uncharacterized protein</fullName>
    </submittedName>
</protein>
<dbReference type="Proteomes" id="UP000282386">
    <property type="component" value="Chromosome"/>
</dbReference>
<sequence>MNVEYPSENDCSRLLTAAARARLQLQHMAESPLQSAIIESFFPEVLERTRIKRVVASGCIEYYRIFVDRPVFSDPPNVLKAMREVAHCLGSALTVLDGMRSVPPFGGSSQWGSIARACEKQTHRAQQLTEDARALQHRVAGARTTAAALERAGTPTATVPPTFITYAAAAQELAHRALTLSEWADRRLDEDKYANGAPGQTEQLWHLCLQADMYSDAAARLIKPALQYIEEMEKHLTAETYFSWYEYAQKVVRAIRANLTHRNIPIMDRVLEKLNALEASLSLKGANAVPAAVLVQEAILLSDDVCYCILPDDPSDALIDYILDSCAEDDSYSLQVKERITYTANDWLPLPPRYQGRLEWLRQTAFDRPVLPILLQAVCEYRLADQQIREGIHAAYPQIHANGPDSPQAVQALSEAIQAHIFCPLEALRHEHLRFMRKYS</sequence>
<reference evidence="2 3" key="1">
    <citation type="submission" date="2018-12" db="EMBL/GenBank/DDBJ databases">
        <authorList>
            <consortium name="Pathogen Informatics"/>
        </authorList>
    </citation>
    <scope>NUCLEOTIDE SEQUENCE [LARGE SCALE GENOMIC DNA]</scope>
    <source>
        <strain evidence="2 3">NCTC10207</strain>
    </source>
</reference>
<evidence type="ECO:0000313" key="2">
    <source>
        <dbReference type="EMBL" id="VEI22337.1"/>
    </source>
</evidence>
<dbReference type="AlphaFoldDB" id="A0A7Z9D481"/>
<organism evidence="2 3">
    <name type="scientific">Rothia aeria</name>
    <dbReference type="NCBI Taxonomy" id="172042"/>
    <lineage>
        <taxon>Bacteria</taxon>
        <taxon>Bacillati</taxon>
        <taxon>Actinomycetota</taxon>
        <taxon>Actinomycetes</taxon>
        <taxon>Micrococcales</taxon>
        <taxon>Micrococcaceae</taxon>
        <taxon>Rothia</taxon>
    </lineage>
</organism>
<keyword evidence="1" id="KW-0175">Coiled coil</keyword>
<evidence type="ECO:0000313" key="3">
    <source>
        <dbReference type="Proteomes" id="UP000282386"/>
    </source>
</evidence>
<feature type="coiled-coil region" evidence="1">
    <location>
        <begin position="118"/>
        <end position="145"/>
    </location>
</feature>
<gene>
    <name evidence="2" type="ORF">NCTC10207_00412</name>
</gene>
<name>A0A7Z9D481_9MICC</name>
<dbReference type="EMBL" id="LR134479">
    <property type="protein sequence ID" value="VEI22337.1"/>
    <property type="molecule type" value="Genomic_DNA"/>
</dbReference>
<accession>A0A7Z9D481</accession>
<dbReference type="RefSeq" id="WP_126499616.1">
    <property type="nucleotide sequence ID" value="NZ_CAJPQC010000013.1"/>
</dbReference>